<dbReference type="Gene3D" id="3.40.50.150">
    <property type="entry name" value="Vaccinia Virus protein VP39"/>
    <property type="match status" value="1"/>
</dbReference>
<comment type="caution">
    <text evidence="5">The sequence shown here is derived from an EMBL/GenBank/DDBJ whole genome shotgun (WGS) entry which is preliminary data.</text>
</comment>
<feature type="domain" description="Methyltransferase" evidence="4">
    <location>
        <begin position="57"/>
        <end position="150"/>
    </location>
</feature>
<dbReference type="SUPFAM" id="SSF53335">
    <property type="entry name" value="S-adenosyl-L-methionine-dependent methyltransferases"/>
    <property type="match status" value="1"/>
</dbReference>
<evidence type="ECO:0000256" key="2">
    <source>
        <dbReference type="ARBA" id="ARBA00022679"/>
    </source>
</evidence>
<dbReference type="PANTHER" id="PTHR43464">
    <property type="entry name" value="METHYLTRANSFERASE"/>
    <property type="match status" value="1"/>
</dbReference>
<dbReference type="Proteomes" id="UP000609651">
    <property type="component" value="Unassembled WGS sequence"/>
</dbReference>
<dbReference type="GO" id="GO:0032259">
    <property type="term" value="P:methylation"/>
    <property type="evidence" value="ECO:0007669"/>
    <property type="project" value="UniProtKB-KW"/>
</dbReference>
<keyword evidence="3" id="KW-0949">S-adenosyl-L-methionine</keyword>
<keyword evidence="6" id="KW-1185">Reference proteome</keyword>
<reference evidence="5 6" key="1">
    <citation type="journal article" date="2020" name="Syst. Appl. Microbiol.">
        <title>Alienimonas chondri sp. nov., a novel planctomycete isolated from the biofilm of the red alga Chondrus crispus.</title>
        <authorList>
            <person name="Vitorino I."/>
            <person name="Albuquerque L."/>
            <person name="Wiegand S."/>
            <person name="Kallscheuer N."/>
            <person name="da Costa M.S."/>
            <person name="Lobo-da-Cunha A."/>
            <person name="Jogler C."/>
            <person name="Lage O.M."/>
        </authorList>
    </citation>
    <scope>NUCLEOTIDE SEQUENCE [LARGE SCALE GENOMIC DNA]</scope>
    <source>
        <strain evidence="5 6">LzC2</strain>
    </source>
</reference>
<evidence type="ECO:0000313" key="5">
    <source>
        <dbReference type="EMBL" id="NNJ26587.1"/>
    </source>
</evidence>
<keyword evidence="2 5" id="KW-0808">Transferase</keyword>
<name>A0ABX1VFC9_9PLAN</name>
<evidence type="ECO:0000259" key="4">
    <source>
        <dbReference type="Pfam" id="PF13649"/>
    </source>
</evidence>
<dbReference type="GO" id="GO:0043770">
    <property type="term" value="F:demethylmenaquinone methyltransferase activity"/>
    <property type="evidence" value="ECO:0007669"/>
    <property type="project" value="UniProtKB-EC"/>
</dbReference>
<keyword evidence="5" id="KW-0830">Ubiquinone</keyword>
<evidence type="ECO:0000313" key="6">
    <source>
        <dbReference type="Proteomes" id="UP000609651"/>
    </source>
</evidence>
<dbReference type="PANTHER" id="PTHR43464:SF19">
    <property type="entry name" value="UBIQUINONE BIOSYNTHESIS O-METHYLTRANSFERASE, MITOCHONDRIAL"/>
    <property type="match status" value="1"/>
</dbReference>
<dbReference type="EC" id="2.1.1.163" evidence="5"/>
<dbReference type="Pfam" id="PF13649">
    <property type="entry name" value="Methyltransf_25"/>
    <property type="match status" value="1"/>
</dbReference>
<dbReference type="EMBL" id="WTPX01000085">
    <property type="protein sequence ID" value="NNJ26587.1"/>
    <property type="molecule type" value="Genomic_DNA"/>
</dbReference>
<dbReference type="RefSeq" id="WP_171187725.1">
    <property type="nucleotide sequence ID" value="NZ_WTPX01000085.1"/>
</dbReference>
<organism evidence="5 6">
    <name type="scientific">Alienimonas chondri</name>
    <dbReference type="NCBI Taxonomy" id="2681879"/>
    <lineage>
        <taxon>Bacteria</taxon>
        <taxon>Pseudomonadati</taxon>
        <taxon>Planctomycetota</taxon>
        <taxon>Planctomycetia</taxon>
        <taxon>Planctomycetales</taxon>
        <taxon>Planctomycetaceae</taxon>
        <taxon>Alienimonas</taxon>
    </lineage>
</organism>
<proteinExistence type="predicted"/>
<dbReference type="InterPro" id="IPR041698">
    <property type="entry name" value="Methyltransf_25"/>
</dbReference>
<accession>A0ABX1VFC9</accession>
<dbReference type="CDD" id="cd02440">
    <property type="entry name" value="AdoMet_MTases"/>
    <property type="match status" value="1"/>
</dbReference>
<evidence type="ECO:0000256" key="1">
    <source>
        <dbReference type="ARBA" id="ARBA00022603"/>
    </source>
</evidence>
<sequence length="246" mass="26488">MATVTADRVRKRVRTRPLRNYDLVAGLYDLGSHLYSGGAIAASKRAVLREIQPGQRVLFLGVGTGAEAVEACACGAVVTGVDLSPEMLRRLRARLDARGLEAELILGDALAHQRSAGYDVVAAHYFLNLFEPPAMRAALRHAASLLRPEGMLVIADLAPARGDALERSLNHLYSKPAMAAFRALRLVPWHENYDYAAECRAAGMEVLGEIPFRVARIGPTLFQTTLARKMSSSPADAPTAADTPTG</sequence>
<protein>
    <submittedName>
        <fullName evidence="5">Ubiquinone/menaquinone biosynthesis C-methyltransferase UbiE</fullName>
        <ecNumber evidence="5">2.1.1.163</ecNumber>
    </submittedName>
</protein>
<evidence type="ECO:0000256" key="3">
    <source>
        <dbReference type="ARBA" id="ARBA00022691"/>
    </source>
</evidence>
<dbReference type="InterPro" id="IPR029063">
    <property type="entry name" value="SAM-dependent_MTases_sf"/>
</dbReference>
<keyword evidence="1 5" id="KW-0489">Methyltransferase</keyword>
<gene>
    <name evidence="5" type="primary">ubiE_3</name>
    <name evidence="5" type="ORF">LzC2_26760</name>
</gene>